<evidence type="ECO:0000259" key="8">
    <source>
        <dbReference type="Pfam" id="PF05504"/>
    </source>
</evidence>
<organism evidence="10 11">
    <name type="scientific">Gracilibacillus salitolerans</name>
    <dbReference type="NCBI Taxonomy" id="2663022"/>
    <lineage>
        <taxon>Bacteria</taxon>
        <taxon>Bacillati</taxon>
        <taxon>Bacillota</taxon>
        <taxon>Bacilli</taxon>
        <taxon>Bacillales</taxon>
        <taxon>Bacillaceae</taxon>
        <taxon>Gracilibacillus</taxon>
    </lineage>
</organism>
<evidence type="ECO:0000313" key="10">
    <source>
        <dbReference type="EMBL" id="QGH33354.1"/>
    </source>
</evidence>
<dbReference type="AlphaFoldDB" id="A0A5Q2TEY1"/>
<feature type="domain" description="Spore germination protein N-terminal" evidence="9">
    <location>
        <begin position="18"/>
        <end position="191"/>
    </location>
</feature>
<dbReference type="InterPro" id="IPR046953">
    <property type="entry name" value="Spore_GerAC-like_C"/>
</dbReference>
<evidence type="ECO:0000256" key="4">
    <source>
        <dbReference type="ARBA" id="ARBA00022729"/>
    </source>
</evidence>
<gene>
    <name evidence="10" type="ORF">GI584_04570</name>
</gene>
<evidence type="ECO:0000259" key="9">
    <source>
        <dbReference type="Pfam" id="PF25198"/>
    </source>
</evidence>
<feature type="domain" description="Spore germination GerAC-like C-terminal" evidence="8">
    <location>
        <begin position="207"/>
        <end position="378"/>
    </location>
</feature>
<name>A0A5Q2TEY1_9BACI</name>
<accession>A0A5Q2TEY1</accession>
<dbReference type="Proteomes" id="UP000339690">
    <property type="component" value="Chromosome"/>
</dbReference>
<dbReference type="PANTHER" id="PTHR35789">
    <property type="entry name" value="SPORE GERMINATION PROTEIN B3"/>
    <property type="match status" value="1"/>
</dbReference>
<dbReference type="Pfam" id="PF25198">
    <property type="entry name" value="Spore_GerAC_N"/>
    <property type="match status" value="1"/>
</dbReference>
<dbReference type="Gene3D" id="6.20.190.10">
    <property type="entry name" value="Nutrient germinant receptor protein C, domain 1"/>
    <property type="match status" value="1"/>
</dbReference>
<proteinExistence type="inferred from homology"/>
<evidence type="ECO:0000256" key="6">
    <source>
        <dbReference type="ARBA" id="ARBA00023139"/>
    </source>
</evidence>
<dbReference type="InterPro" id="IPR008844">
    <property type="entry name" value="Spore_GerAC-like"/>
</dbReference>
<dbReference type="InterPro" id="IPR057336">
    <property type="entry name" value="GerAC_N"/>
</dbReference>
<keyword evidence="3" id="KW-0309">Germination</keyword>
<evidence type="ECO:0000313" key="11">
    <source>
        <dbReference type="Proteomes" id="UP000339690"/>
    </source>
</evidence>
<dbReference type="GO" id="GO:0009847">
    <property type="term" value="P:spore germination"/>
    <property type="evidence" value="ECO:0007669"/>
    <property type="project" value="InterPro"/>
</dbReference>
<keyword evidence="7" id="KW-0449">Lipoprotein</keyword>
<evidence type="ECO:0000256" key="2">
    <source>
        <dbReference type="ARBA" id="ARBA00007886"/>
    </source>
</evidence>
<dbReference type="NCBIfam" id="TIGR02887">
    <property type="entry name" value="spore_ger_x_C"/>
    <property type="match status" value="1"/>
</dbReference>
<comment type="similarity">
    <text evidence="2">Belongs to the GerABKC lipoprotein family.</text>
</comment>
<keyword evidence="11" id="KW-1185">Reference proteome</keyword>
<dbReference type="GO" id="GO:0016020">
    <property type="term" value="C:membrane"/>
    <property type="evidence" value="ECO:0007669"/>
    <property type="project" value="UniProtKB-SubCell"/>
</dbReference>
<sequence>MKKIVPFFMVILLTGCWDVEELTEIGIVAAMAIDMDEESGEYQLTSEFLRPSAESTFVASQDEPFLTVSVTGRSMSELLRKTNLKIDRKGFYSHNKVVIVSEEVAREGLLPIFETFQREQLVRSYVWLGVTSGTSAASILEKQKNSISKIPADFLDSLFDNAEYETVSFNLLKFYKHALRQGQNPVLGVITFDQSEQKAEPDVHLSGGAAFIKDKLVGFMNNDETMGYNWITTNNRNSNEGTMTFPYKDDKYVTLKLVNINSSIKPKVTNKTDISYTVEIKQQLEVTERQELKKTETRKELAQLVVELEKTVKKEIEGKVEQVITKAQEDFQSDIFGFGASLRNKYPKVWNNIKDNWSEEFAKVPYEIKVEVEILNTGLLDGSLHPHE</sequence>
<comment type="subcellular location">
    <subcellularLocation>
        <location evidence="1">Membrane</location>
        <topology evidence="1">Lipid-anchor</topology>
    </subcellularLocation>
</comment>
<evidence type="ECO:0000256" key="1">
    <source>
        <dbReference type="ARBA" id="ARBA00004635"/>
    </source>
</evidence>
<dbReference type="KEGG" id="grc:GI584_04570"/>
<dbReference type="PANTHER" id="PTHR35789:SF1">
    <property type="entry name" value="SPORE GERMINATION PROTEIN B3"/>
    <property type="match status" value="1"/>
</dbReference>
<protein>
    <submittedName>
        <fullName evidence="10">Ger(X)C family spore germination protein</fullName>
    </submittedName>
</protein>
<keyword evidence="6" id="KW-0564">Palmitate</keyword>
<evidence type="ECO:0000256" key="5">
    <source>
        <dbReference type="ARBA" id="ARBA00023136"/>
    </source>
</evidence>
<dbReference type="PROSITE" id="PS51257">
    <property type="entry name" value="PROKAR_LIPOPROTEIN"/>
    <property type="match status" value="1"/>
</dbReference>
<dbReference type="Pfam" id="PF05504">
    <property type="entry name" value="Spore_GerAC"/>
    <property type="match status" value="1"/>
</dbReference>
<dbReference type="Gene3D" id="3.30.300.210">
    <property type="entry name" value="Nutrient germinant receptor protein C, domain 3"/>
    <property type="match status" value="1"/>
</dbReference>
<evidence type="ECO:0000256" key="7">
    <source>
        <dbReference type="ARBA" id="ARBA00023288"/>
    </source>
</evidence>
<keyword evidence="5" id="KW-0472">Membrane</keyword>
<evidence type="ECO:0000256" key="3">
    <source>
        <dbReference type="ARBA" id="ARBA00022544"/>
    </source>
</evidence>
<dbReference type="EMBL" id="CP045915">
    <property type="protein sequence ID" value="QGH33354.1"/>
    <property type="molecule type" value="Genomic_DNA"/>
</dbReference>
<dbReference type="RefSeq" id="WP_153790406.1">
    <property type="nucleotide sequence ID" value="NZ_CP045915.1"/>
</dbReference>
<dbReference type="InterPro" id="IPR038501">
    <property type="entry name" value="Spore_GerAC_C_sf"/>
</dbReference>
<keyword evidence="4" id="KW-0732">Signal</keyword>
<reference evidence="10 11" key="1">
    <citation type="submission" date="2019-11" db="EMBL/GenBank/DDBJ databases">
        <title>Gracilibacillus salitolerans sp. nov., a moderate halophile isolated from a saline soil in northwest China.</title>
        <authorList>
            <person name="Gan L."/>
        </authorList>
    </citation>
    <scope>NUCLEOTIDE SEQUENCE [LARGE SCALE GENOMIC DNA]</scope>
    <source>
        <strain evidence="10 11">SCU50</strain>
    </source>
</reference>